<feature type="transmembrane region" description="Helical" evidence="6">
    <location>
        <begin position="278"/>
        <end position="299"/>
    </location>
</feature>
<comment type="subcellular location">
    <subcellularLocation>
        <location evidence="1">Membrane</location>
        <topology evidence="1">Multi-pass membrane protein</topology>
    </subcellularLocation>
</comment>
<dbReference type="SUPFAM" id="SSF103481">
    <property type="entry name" value="Multidrug resistance efflux transporter EmrE"/>
    <property type="match status" value="1"/>
</dbReference>
<evidence type="ECO:0000313" key="8">
    <source>
        <dbReference type="Proteomes" id="UP001470230"/>
    </source>
</evidence>
<keyword evidence="2" id="KW-0813">Transport</keyword>
<gene>
    <name evidence="7" type="ORF">M9Y10_035650</name>
</gene>
<feature type="transmembrane region" description="Helical" evidence="6">
    <location>
        <begin position="100"/>
        <end position="118"/>
    </location>
</feature>
<keyword evidence="3 6" id="KW-0812">Transmembrane</keyword>
<feature type="transmembrane region" description="Helical" evidence="6">
    <location>
        <begin position="179"/>
        <end position="197"/>
    </location>
</feature>
<evidence type="ECO:0000256" key="4">
    <source>
        <dbReference type="ARBA" id="ARBA00022989"/>
    </source>
</evidence>
<evidence type="ECO:0000256" key="6">
    <source>
        <dbReference type="SAM" id="Phobius"/>
    </source>
</evidence>
<dbReference type="InterPro" id="IPR013657">
    <property type="entry name" value="SCL35B1-4/HUT1"/>
</dbReference>
<dbReference type="InterPro" id="IPR037185">
    <property type="entry name" value="EmrE-like"/>
</dbReference>
<dbReference type="PANTHER" id="PTHR10778:SF8">
    <property type="entry name" value="ADENOSINE 3'-PHOSPHO 5'-PHOSPHOSULFATE TRANSPORTER 2"/>
    <property type="match status" value="1"/>
</dbReference>
<evidence type="ECO:0000256" key="3">
    <source>
        <dbReference type="ARBA" id="ARBA00022692"/>
    </source>
</evidence>
<proteinExistence type="predicted"/>
<feature type="transmembrane region" description="Helical" evidence="6">
    <location>
        <begin position="251"/>
        <end position="271"/>
    </location>
</feature>
<feature type="transmembrane region" description="Helical" evidence="6">
    <location>
        <begin position="124"/>
        <end position="145"/>
    </location>
</feature>
<accession>A0ABR2GWB6</accession>
<protein>
    <submittedName>
        <fullName evidence="7">Uncharacterized protein</fullName>
    </submittedName>
</protein>
<feature type="transmembrane region" description="Helical" evidence="6">
    <location>
        <begin position="32"/>
        <end position="53"/>
    </location>
</feature>
<comment type="caution">
    <text evidence="7">The sequence shown here is derived from an EMBL/GenBank/DDBJ whole genome shotgun (WGS) entry which is preliminary data.</text>
</comment>
<keyword evidence="5 6" id="KW-0472">Membrane</keyword>
<dbReference type="Proteomes" id="UP001470230">
    <property type="component" value="Unassembled WGS sequence"/>
</dbReference>
<organism evidence="7 8">
    <name type="scientific">Tritrichomonas musculus</name>
    <dbReference type="NCBI Taxonomy" id="1915356"/>
    <lineage>
        <taxon>Eukaryota</taxon>
        <taxon>Metamonada</taxon>
        <taxon>Parabasalia</taxon>
        <taxon>Tritrichomonadida</taxon>
        <taxon>Tritrichomonadidae</taxon>
        <taxon>Tritrichomonas</taxon>
    </lineage>
</organism>
<keyword evidence="8" id="KW-1185">Reference proteome</keyword>
<name>A0ABR2GWB6_9EUKA</name>
<feature type="transmembrane region" description="Helical" evidence="6">
    <location>
        <begin position="305"/>
        <end position="324"/>
    </location>
</feature>
<feature type="transmembrane region" description="Helical" evidence="6">
    <location>
        <begin position="218"/>
        <end position="239"/>
    </location>
</feature>
<dbReference type="Pfam" id="PF08449">
    <property type="entry name" value="UAA"/>
    <property type="match status" value="1"/>
</dbReference>
<keyword evidence="4 6" id="KW-1133">Transmembrane helix</keyword>
<reference evidence="7 8" key="1">
    <citation type="submission" date="2024-04" db="EMBL/GenBank/DDBJ databases">
        <title>Tritrichomonas musculus Genome.</title>
        <authorList>
            <person name="Alves-Ferreira E."/>
            <person name="Grigg M."/>
            <person name="Lorenzi H."/>
            <person name="Galac M."/>
        </authorList>
    </citation>
    <scope>NUCLEOTIDE SEQUENCE [LARGE SCALE GENOMIC DNA]</scope>
    <source>
        <strain evidence="7 8">EAF2021</strain>
    </source>
</reference>
<feature type="transmembrane region" description="Helical" evidence="6">
    <location>
        <begin position="152"/>
        <end position="173"/>
    </location>
</feature>
<sequence length="372" mass="41231">MEQSHEEPKSISEQENNDAHLFCISVSTWPKWLVMLIGSAGIFGSFLLHGIAHEDLIKNFKLTETFFLTFFQFIGYSAFSLPTFFKIIFHKYTLRAPLHVYLITSIALGCSMSLTNFATSRLSYATSVLFKSSKLIPVMIGNIIFLKKKPKLTEAFAVVLIVLGLIGVSLGDFRGKNKFDIPGIIAISLSLVAGAVASNMEDKVMSIYGATQNELISMLYTVGAILMLFLGLATGQFATGIEKVSSNPSSILFLFLFGFLGAAGIQFVYLIMKVFGSLTTVMITSVRKALTVVLSFLIFKDKQFTILHGISIMLITFGMSLSMYEKFTSKKNVKPLQEDFESLLDNQDRTNESIVNFNYVSASSSNQELNQQ</sequence>
<evidence type="ECO:0000256" key="5">
    <source>
        <dbReference type="ARBA" id="ARBA00023136"/>
    </source>
</evidence>
<evidence type="ECO:0000256" key="1">
    <source>
        <dbReference type="ARBA" id="ARBA00004141"/>
    </source>
</evidence>
<evidence type="ECO:0000313" key="7">
    <source>
        <dbReference type="EMBL" id="KAK8838230.1"/>
    </source>
</evidence>
<dbReference type="EMBL" id="JAPFFF010000056">
    <property type="protein sequence ID" value="KAK8838230.1"/>
    <property type="molecule type" value="Genomic_DNA"/>
</dbReference>
<evidence type="ECO:0000256" key="2">
    <source>
        <dbReference type="ARBA" id="ARBA00022448"/>
    </source>
</evidence>
<feature type="transmembrane region" description="Helical" evidence="6">
    <location>
        <begin position="65"/>
        <end position="88"/>
    </location>
</feature>
<dbReference type="PANTHER" id="PTHR10778">
    <property type="entry name" value="SOLUTE CARRIER FAMILY 35 MEMBER B"/>
    <property type="match status" value="1"/>
</dbReference>